<dbReference type="EMBL" id="VCQU01000014">
    <property type="protein sequence ID" value="NMN99138.1"/>
    <property type="molecule type" value="Genomic_DNA"/>
</dbReference>
<protein>
    <submittedName>
        <fullName evidence="1">Uncharacterized protein</fullName>
    </submittedName>
</protein>
<reference evidence="1 2" key="1">
    <citation type="submission" date="2019-05" db="EMBL/GenBank/DDBJ databases">
        <authorList>
            <person name="Lee S.D."/>
        </authorList>
    </citation>
    <scope>NUCLEOTIDE SEQUENCE [LARGE SCALE GENOMIC DNA]</scope>
    <source>
        <strain evidence="1 2">YC2-7</strain>
    </source>
</reference>
<name>A0A848KMH6_9NOCA</name>
<evidence type="ECO:0000313" key="1">
    <source>
        <dbReference type="EMBL" id="NMN99138.1"/>
    </source>
</evidence>
<gene>
    <name evidence="1" type="ORF">FGL95_29360</name>
</gene>
<comment type="caution">
    <text evidence="1">The sequence shown here is derived from an EMBL/GenBank/DDBJ whole genome shotgun (WGS) entry which is preliminary data.</text>
</comment>
<dbReference type="Proteomes" id="UP000535543">
    <property type="component" value="Unassembled WGS sequence"/>
</dbReference>
<sequence>MPAVCHDDGQFRSRRICGPHELGDSDYQSATYRNHGLVLVVVEVAELAQEALRQHRHPGEEPVVKRLDR</sequence>
<reference evidence="1 2" key="2">
    <citation type="submission" date="2020-06" db="EMBL/GenBank/DDBJ databases">
        <title>Antribacter stalactiti gen. nov., sp. nov., a new member of the family Nacardiaceae isolated from a cave.</title>
        <authorList>
            <person name="Kim I.S."/>
        </authorList>
    </citation>
    <scope>NUCLEOTIDE SEQUENCE [LARGE SCALE GENOMIC DNA]</scope>
    <source>
        <strain evidence="1 2">YC2-7</strain>
    </source>
</reference>
<accession>A0A848KMH6</accession>
<dbReference type="AlphaFoldDB" id="A0A848KMH6"/>
<keyword evidence="2" id="KW-1185">Reference proteome</keyword>
<proteinExistence type="predicted"/>
<evidence type="ECO:0000313" key="2">
    <source>
        <dbReference type="Proteomes" id="UP000535543"/>
    </source>
</evidence>
<organism evidence="1 2">
    <name type="scientific">Antrihabitans stalactiti</name>
    <dbReference type="NCBI Taxonomy" id="2584121"/>
    <lineage>
        <taxon>Bacteria</taxon>
        <taxon>Bacillati</taxon>
        <taxon>Actinomycetota</taxon>
        <taxon>Actinomycetes</taxon>
        <taxon>Mycobacteriales</taxon>
        <taxon>Nocardiaceae</taxon>
        <taxon>Antrihabitans</taxon>
    </lineage>
</organism>